<dbReference type="EMBL" id="BKCJ010005423">
    <property type="protein sequence ID" value="GEU66653.1"/>
    <property type="molecule type" value="Genomic_DNA"/>
</dbReference>
<name>A0A6L2LXX4_TANCI</name>
<keyword evidence="1" id="KW-0812">Transmembrane</keyword>
<organism evidence="2">
    <name type="scientific">Tanacetum cinerariifolium</name>
    <name type="common">Dalmatian daisy</name>
    <name type="synonym">Chrysanthemum cinerariifolium</name>
    <dbReference type="NCBI Taxonomy" id="118510"/>
    <lineage>
        <taxon>Eukaryota</taxon>
        <taxon>Viridiplantae</taxon>
        <taxon>Streptophyta</taxon>
        <taxon>Embryophyta</taxon>
        <taxon>Tracheophyta</taxon>
        <taxon>Spermatophyta</taxon>
        <taxon>Magnoliopsida</taxon>
        <taxon>eudicotyledons</taxon>
        <taxon>Gunneridae</taxon>
        <taxon>Pentapetalae</taxon>
        <taxon>asterids</taxon>
        <taxon>campanulids</taxon>
        <taxon>Asterales</taxon>
        <taxon>Asteraceae</taxon>
        <taxon>Asteroideae</taxon>
        <taxon>Anthemideae</taxon>
        <taxon>Anthemidinae</taxon>
        <taxon>Tanacetum</taxon>
    </lineage>
</organism>
<keyword evidence="1" id="KW-0472">Membrane</keyword>
<accession>A0A6L2LXX4</accession>
<gene>
    <name evidence="2" type="ORF">Tci_038631</name>
</gene>
<reference evidence="2" key="1">
    <citation type="journal article" date="2019" name="Sci. Rep.">
        <title>Draft genome of Tanacetum cinerariifolium, the natural source of mosquito coil.</title>
        <authorList>
            <person name="Yamashiro T."/>
            <person name="Shiraishi A."/>
            <person name="Satake H."/>
            <person name="Nakayama K."/>
        </authorList>
    </citation>
    <scope>NUCLEOTIDE SEQUENCE</scope>
</reference>
<dbReference type="AlphaFoldDB" id="A0A6L2LXX4"/>
<feature type="transmembrane region" description="Helical" evidence="1">
    <location>
        <begin position="31"/>
        <end position="49"/>
    </location>
</feature>
<evidence type="ECO:0000313" key="2">
    <source>
        <dbReference type="EMBL" id="GEU66653.1"/>
    </source>
</evidence>
<comment type="caution">
    <text evidence="2">The sequence shown here is derived from an EMBL/GenBank/DDBJ whole genome shotgun (WGS) entry which is preliminary data.</text>
</comment>
<proteinExistence type="predicted"/>
<evidence type="ECO:0000256" key="1">
    <source>
        <dbReference type="SAM" id="Phobius"/>
    </source>
</evidence>
<keyword evidence="1" id="KW-1133">Transmembrane helix</keyword>
<protein>
    <submittedName>
        <fullName evidence="2">V-type proton ATPase subunit a1</fullName>
    </submittedName>
</protein>
<sequence>MHFTPKRKDEVAVTTQAMSSMIINNVKEDRLLQIALLLADLIAVPWMIFPKPFILRKRHAERFQVRTYGILRSSKMDTDSETGFARHHENSCLDQQLDDLKKFFDY</sequence>